<feature type="transmembrane region" description="Helical" evidence="6">
    <location>
        <begin position="341"/>
        <end position="361"/>
    </location>
</feature>
<dbReference type="Pfam" id="PF03176">
    <property type="entry name" value="MMPL"/>
    <property type="match status" value="1"/>
</dbReference>
<evidence type="ECO:0000259" key="7">
    <source>
        <dbReference type="Pfam" id="PF03176"/>
    </source>
</evidence>
<dbReference type="InterPro" id="IPR050545">
    <property type="entry name" value="Mycobact_MmpL"/>
</dbReference>
<keyword evidence="4 6" id="KW-1133">Transmembrane helix</keyword>
<dbReference type="EMBL" id="JAMKFE010000022">
    <property type="protein sequence ID" value="MCM5682689.1"/>
    <property type="molecule type" value="Genomic_DNA"/>
</dbReference>
<keyword evidence="9" id="KW-1185">Reference proteome</keyword>
<dbReference type="InterPro" id="IPR004869">
    <property type="entry name" value="MMPL_dom"/>
</dbReference>
<name>A0ABT0YVA6_9BURK</name>
<reference evidence="8" key="1">
    <citation type="submission" date="2022-05" db="EMBL/GenBank/DDBJ databases">
        <title>Schlegelella sp. nov., isolated from mangrove soil.</title>
        <authorList>
            <person name="Liu Y."/>
            <person name="Ge X."/>
            <person name="Liu W."/>
        </authorList>
    </citation>
    <scope>NUCLEOTIDE SEQUENCE</scope>
    <source>
        <strain evidence="8">S2-27</strain>
    </source>
</reference>
<feature type="transmembrane region" description="Helical" evidence="6">
    <location>
        <begin position="247"/>
        <end position="266"/>
    </location>
</feature>
<gene>
    <name evidence="8" type="ORF">M8A51_24420</name>
</gene>
<comment type="caution">
    <text evidence="8">The sequence shown here is derived from an EMBL/GenBank/DDBJ whole genome shotgun (WGS) entry which is preliminary data.</text>
</comment>
<feature type="domain" description="Membrane transport protein MMPL" evidence="7">
    <location>
        <begin position="209"/>
        <end position="387"/>
    </location>
</feature>
<dbReference type="PANTHER" id="PTHR33406:SF13">
    <property type="entry name" value="MEMBRANE PROTEIN YDFJ"/>
    <property type="match status" value="1"/>
</dbReference>
<feature type="transmembrane region" description="Helical" evidence="6">
    <location>
        <begin position="649"/>
        <end position="670"/>
    </location>
</feature>
<feature type="transmembrane region" description="Helical" evidence="6">
    <location>
        <begin position="731"/>
        <end position="752"/>
    </location>
</feature>
<organism evidence="8 9">
    <name type="scientific">Caldimonas mangrovi</name>
    <dbReference type="NCBI Taxonomy" id="2944811"/>
    <lineage>
        <taxon>Bacteria</taxon>
        <taxon>Pseudomonadati</taxon>
        <taxon>Pseudomonadota</taxon>
        <taxon>Betaproteobacteria</taxon>
        <taxon>Burkholderiales</taxon>
        <taxon>Sphaerotilaceae</taxon>
        <taxon>Caldimonas</taxon>
    </lineage>
</organism>
<feature type="transmembrane region" description="Helical" evidence="6">
    <location>
        <begin position="273"/>
        <end position="294"/>
    </location>
</feature>
<comment type="subcellular location">
    <subcellularLocation>
        <location evidence="1">Cell membrane</location>
        <topology evidence="1">Multi-pass membrane protein</topology>
    </subcellularLocation>
</comment>
<evidence type="ECO:0000256" key="1">
    <source>
        <dbReference type="ARBA" id="ARBA00004651"/>
    </source>
</evidence>
<sequence length="759" mass="81138">MRWAAGLWLAAVLLVIGHQVSFWRAGQLDTDVLALLPRSEQSPGVLQAAQVLSDSAQRQIVVLLGSPDEQSAQRAARVFAAEWRAGDAALAPAAPGASPAQAVQALQPWRDRLLTPAQRLRLERASTAELVQSALTALHQPGGSGRLSDWLSDPLSLWSSWWSARTGASPVRPQDGWLMFEADGLHWVVLSGETRGSAFSLHDGAMHGDAIRAAEAAARVETPGLKVLAAGVPLHAEAAAAQASREVNLIGLGSLGAIVLLVWCAFRSVRPIALVALTLVVGCMTALSVTVLVFGKVHLLTLVFGASLVGVAEDYGIHYFASRQRQPGVAPFELIRGLMPALLLALCTSVIAYLVLGLAPFPGLRQMAVFSATGLTAAFLTAACWVPWLDRGRVAPSRFAAAVGGSLERWPLLRGRGWWALAVAVLFSFVGVARLAANDDIRQLQSSPQVLVDSQREVGRLLRLPSPAQFFLVQGASEQQVLEREEALKAVLDRLPAGTLAGYQAVSDWVPSIARQQADALLTARVEAQVLAGVGSVLGEQLERPAFAPDPLTLQRWLDRPEATATRALWLGVGTEGYSSMVLLHGLDGRAAAQLMQTATATLPGVRWIDRTAEVSGLMARYRISMSVLLAVGFVLVLGLLWHRHGRTAWRAWLPTLLACLFSVGMLGWIGEGFQLFNVLALVLLLGIGVDYGIFLLESHDDGSAWLAIVLGAASTLLSFGLLGLSNTPALRAFGLTMLFGVAFVWFLSPLFRPHADHG</sequence>
<evidence type="ECO:0000256" key="5">
    <source>
        <dbReference type="ARBA" id="ARBA00023136"/>
    </source>
</evidence>
<keyword evidence="5 6" id="KW-0472">Membrane</keyword>
<feature type="transmembrane region" description="Helical" evidence="6">
    <location>
        <begin position="418"/>
        <end position="437"/>
    </location>
</feature>
<evidence type="ECO:0000313" key="9">
    <source>
        <dbReference type="Proteomes" id="UP001165541"/>
    </source>
</evidence>
<accession>A0ABT0YVA6</accession>
<dbReference type="Gene3D" id="1.20.1640.10">
    <property type="entry name" value="Multidrug efflux transporter AcrB transmembrane domain"/>
    <property type="match status" value="2"/>
</dbReference>
<dbReference type="SUPFAM" id="SSF82866">
    <property type="entry name" value="Multidrug efflux transporter AcrB transmembrane domain"/>
    <property type="match status" value="2"/>
</dbReference>
<protein>
    <submittedName>
        <fullName evidence="8">MMPL family transporter</fullName>
    </submittedName>
</protein>
<feature type="transmembrane region" description="Helical" evidence="6">
    <location>
        <begin position="704"/>
        <end position="725"/>
    </location>
</feature>
<keyword evidence="3 6" id="KW-0812">Transmembrane</keyword>
<dbReference type="RefSeq" id="WP_251781235.1">
    <property type="nucleotide sequence ID" value="NZ_JAMKFE010000022.1"/>
</dbReference>
<feature type="transmembrane region" description="Helical" evidence="6">
    <location>
        <begin position="676"/>
        <end position="697"/>
    </location>
</feature>
<proteinExistence type="predicted"/>
<evidence type="ECO:0000256" key="2">
    <source>
        <dbReference type="ARBA" id="ARBA00022475"/>
    </source>
</evidence>
<evidence type="ECO:0000256" key="6">
    <source>
        <dbReference type="SAM" id="Phobius"/>
    </source>
</evidence>
<keyword evidence="2" id="KW-1003">Cell membrane</keyword>
<evidence type="ECO:0000256" key="3">
    <source>
        <dbReference type="ARBA" id="ARBA00022692"/>
    </source>
</evidence>
<feature type="transmembrane region" description="Helical" evidence="6">
    <location>
        <begin position="367"/>
        <end position="389"/>
    </location>
</feature>
<dbReference type="Proteomes" id="UP001165541">
    <property type="component" value="Unassembled WGS sequence"/>
</dbReference>
<dbReference type="PANTHER" id="PTHR33406">
    <property type="entry name" value="MEMBRANE PROTEIN MJ1562-RELATED"/>
    <property type="match status" value="1"/>
</dbReference>
<evidence type="ECO:0000313" key="8">
    <source>
        <dbReference type="EMBL" id="MCM5682689.1"/>
    </source>
</evidence>
<evidence type="ECO:0000256" key="4">
    <source>
        <dbReference type="ARBA" id="ARBA00022989"/>
    </source>
</evidence>
<feature type="transmembrane region" description="Helical" evidence="6">
    <location>
        <begin position="624"/>
        <end position="642"/>
    </location>
</feature>